<gene>
    <name evidence="2" type="ORF">DFR61_13334</name>
    <name evidence="1" type="ORF">NCTC10597_01299</name>
</gene>
<protein>
    <submittedName>
        <fullName evidence="1">Uncharacterized protein</fullName>
    </submittedName>
</protein>
<dbReference type="AlphaFoldDB" id="A0A8B4QAC5"/>
<dbReference type="OrthoDB" id="2454996at2"/>
<keyword evidence="4" id="KW-1185">Reference proteome</keyword>
<dbReference type="EMBL" id="SNZG01000033">
    <property type="protein sequence ID" value="TDR34999.1"/>
    <property type="molecule type" value="Genomic_DNA"/>
</dbReference>
<dbReference type="EMBL" id="UGNP01000001">
    <property type="protein sequence ID" value="STX09611.1"/>
    <property type="molecule type" value="Genomic_DNA"/>
</dbReference>
<accession>A0A8B4QAC5</accession>
<organism evidence="1 3">
    <name type="scientific">Kurthia zopfii</name>
    <dbReference type="NCBI Taxonomy" id="1650"/>
    <lineage>
        <taxon>Bacteria</taxon>
        <taxon>Bacillati</taxon>
        <taxon>Bacillota</taxon>
        <taxon>Bacilli</taxon>
        <taxon>Bacillales</taxon>
        <taxon>Caryophanaceae</taxon>
        <taxon>Kurthia</taxon>
    </lineage>
</organism>
<name>A0A8B4QAC5_9BACL</name>
<dbReference type="Proteomes" id="UP000254330">
    <property type="component" value="Unassembled WGS sequence"/>
</dbReference>
<evidence type="ECO:0000313" key="1">
    <source>
        <dbReference type="EMBL" id="STX09611.1"/>
    </source>
</evidence>
<evidence type="ECO:0000313" key="4">
    <source>
        <dbReference type="Proteomes" id="UP000294641"/>
    </source>
</evidence>
<reference evidence="2 4" key="2">
    <citation type="submission" date="2019-03" db="EMBL/GenBank/DDBJ databases">
        <title>Genomic Encyclopedia of Type Strains, Phase IV (KMG-IV): sequencing the most valuable type-strain genomes for metagenomic binning, comparative biology and taxonomic classification.</title>
        <authorList>
            <person name="Goeker M."/>
        </authorList>
    </citation>
    <scope>NUCLEOTIDE SEQUENCE [LARGE SCALE GENOMIC DNA]</scope>
    <source>
        <strain evidence="2 4">DSM 20580</strain>
    </source>
</reference>
<dbReference type="Proteomes" id="UP000294641">
    <property type="component" value="Unassembled WGS sequence"/>
</dbReference>
<sequence length="98" mass="11368">MEQKFKVNQMLTNKNNGYVERIYAVAQDGQPFDLLDISILTHYDIISIDALQEKFNEFGIEFTLEQTGRTYKLTLNSKESADRFIENIAPLFNEVLSE</sequence>
<proteinExistence type="predicted"/>
<evidence type="ECO:0000313" key="3">
    <source>
        <dbReference type="Proteomes" id="UP000254330"/>
    </source>
</evidence>
<comment type="caution">
    <text evidence="1">The sequence shown here is derived from an EMBL/GenBank/DDBJ whole genome shotgun (WGS) entry which is preliminary data.</text>
</comment>
<evidence type="ECO:0000313" key="2">
    <source>
        <dbReference type="EMBL" id="TDR34999.1"/>
    </source>
</evidence>
<reference evidence="1 3" key="1">
    <citation type="submission" date="2018-06" db="EMBL/GenBank/DDBJ databases">
        <authorList>
            <consortium name="Pathogen Informatics"/>
            <person name="Doyle S."/>
        </authorList>
    </citation>
    <scope>NUCLEOTIDE SEQUENCE [LARGE SCALE GENOMIC DNA]</scope>
    <source>
        <strain evidence="1 3">NCTC10597</strain>
    </source>
</reference>
<dbReference type="RefSeq" id="WP_109350444.1">
    <property type="nucleotide sequence ID" value="NZ_BJUE01000033.1"/>
</dbReference>